<evidence type="ECO:0008006" key="3">
    <source>
        <dbReference type="Google" id="ProtNLM"/>
    </source>
</evidence>
<accession>A0A3E1NU85</accession>
<gene>
    <name evidence="1" type="ORF">DXN04_27655</name>
</gene>
<evidence type="ECO:0000313" key="1">
    <source>
        <dbReference type="EMBL" id="RFM31502.1"/>
    </source>
</evidence>
<organism evidence="1 2">
    <name type="scientific">Chitinophaga silvisoli</name>
    <dbReference type="NCBI Taxonomy" id="2291814"/>
    <lineage>
        <taxon>Bacteria</taxon>
        <taxon>Pseudomonadati</taxon>
        <taxon>Bacteroidota</taxon>
        <taxon>Chitinophagia</taxon>
        <taxon>Chitinophagales</taxon>
        <taxon>Chitinophagaceae</taxon>
        <taxon>Chitinophaga</taxon>
    </lineage>
</organism>
<evidence type="ECO:0000313" key="2">
    <source>
        <dbReference type="Proteomes" id="UP000261174"/>
    </source>
</evidence>
<keyword evidence="2" id="KW-1185">Reference proteome</keyword>
<reference evidence="1 2" key="1">
    <citation type="submission" date="2018-08" db="EMBL/GenBank/DDBJ databases">
        <title>Chitinophaga sp. K20C18050901, a novel bacterium isolated from forest soil.</title>
        <authorList>
            <person name="Wang C."/>
        </authorList>
    </citation>
    <scope>NUCLEOTIDE SEQUENCE [LARGE SCALE GENOMIC DNA]</scope>
    <source>
        <strain evidence="1 2">K20C18050901</strain>
    </source>
</reference>
<protein>
    <recommendedName>
        <fullName evidence="3">Universal stress protein</fullName>
    </recommendedName>
</protein>
<dbReference type="SUPFAM" id="SSF52402">
    <property type="entry name" value="Adenine nucleotide alpha hydrolases-like"/>
    <property type="match status" value="1"/>
</dbReference>
<name>A0A3E1NU85_9BACT</name>
<dbReference type="Gene3D" id="3.40.50.12370">
    <property type="match status" value="1"/>
</dbReference>
<comment type="caution">
    <text evidence="1">The sequence shown here is derived from an EMBL/GenBank/DDBJ whole genome shotgun (WGS) entry which is preliminary data.</text>
</comment>
<dbReference type="AlphaFoldDB" id="A0A3E1NU85"/>
<proteinExistence type="predicted"/>
<dbReference type="EMBL" id="QTJV01000013">
    <property type="protein sequence ID" value="RFM31502.1"/>
    <property type="molecule type" value="Genomic_DNA"/>
</dbReference>
<dbReference type="Proteomes" id="UP000261174">
    <property type="component" value="Unassembled WGS sequence"/>
</dbReference>
<sequence length="272" mass="31360">MRKVIIVFDGIHYSNGAFELAMRLNERERILLVGIFIPEIDFSEPSFELEGQGVYRPYNSYVEENKIDNNIRIFEKNCTRHGIDFSVHRPPVPYSVKNLCMESRFTDVLIVGMQKFYEHLRLGEPNEHLRDLLHDSECPIVVTPEKFAYPENVILAYDGSRSSVYAIRMFSYIFPDLCQCPATLVYAASGKQSEMPEQVCIQELASRHFSQLTSLLLQVKRVDDLHGWLQNISKPILVTGAFGRSGLSNLFKKSFSTNYISDYRYPVFIAHQ</sequence>